<proteinExistence type="inferred from homology"/>
<dbReference type="Pfam" id="PF01168">
    <property type="entry name" value="Ala_racemase_N"/>
    <property type="match status" value="1"/>
</dbReference>
<organism evidence="6 7">
    <name type="scientific">Paeniglutamicibacter antarcticus</name>
    <dbReference type="NCBI Taxonomy" id="494023"/>
    <lineage>
        <taxon>Bacteria</taxon>
        <taxon>Bacillati</taxon>
        <taxon>Actinomycetota</taxon>
        <taxon>Actinomycetes</taxon>
        <taxon>Micrococcales</taxon>
        <taxon>Micrococcaceae</taxon>
        <taxon>Paeniglutamicibacter</taxon>
    </lineage>
</organism>
<dbReference type="HAMAP" id="MF_02087">
    <property type="entry name" value="PLP_homeostasis"/>
    <property type="match status" value="1"/>
</dbReference>
<feature type="domain" description="Alanine racemase N-terminal" evidence="5">
    <location>
        <begin position="38"/>
        <end position="261"/>
    </location>
</feature>
<feature type="region of interest" description="Disordered" evidence="4">
    <location>
        <begin position="1"/>
        <end position="32"/>
    </location>
</feature>
<dbReference type="InterPro" id="IPR001608">
    <property type="entry name" value="Ala_racemase_N"/>
</dbReference>
<sequence>MQSNFLIAKDSSSAMTLSENSPEPAAAHASTTEDFAHNLASIKARIEAAAHKAGRDPASIRLLPVSKTVPEDRLRLAVAAGMDFLGENKVQEAARKAENLSDIPGLRFSVIGNLQTNKAKFVAQFADEFQALDNLRQAAALQRRLEAEDRQLDVFVQVNTSDEESKFGLPPEEVQEFVEQLPQFDRLHVKGLMTLALFSENKEAVRACFVRLRELRDALRTSAPEGMKIEELSMGMSGDFELAIEEGATVVRVGQGIFGARALPDSHYWPGFAGEKSSAPKPAAE</sequence>
<evidence type="ECO:0000256" key="1">
    <source>
        <dbReference type="ARBA" id="ARBA00022898"/>
    </source>
</evidence>
<dbReference type="EMBL" id="BAABLK010000094">
    <property type="protein sequence ID" value="GAA5229132.1"/>
    <property type="molecule type" value="Genomic_DNA"/>
</dbReference>
<dbReference type="PANTHER" id="PTHR10146">
    <property type="entry name" value="PROLINE SYNTHETASE CO-TRANSCRIBED BACTERIAL HOMOLOG PROTEIN"/>
    <property type="match status" value="1"/>
</dbReference>
<dbReference type="Proteomes" id="UP001501257">
    <property type="component" value="Unassembled WGS sequence"/>
</dbReference>
<dbReference type="InterPro" id="IPR011078">
    <property type="entry name" value="PyrdxlP_homeostasis"/>
</dbReference>
<keyword evidence="1 2" id="KW-0663">Pyridoxal phosphate</keyword>
<name>A0ABP9TTX7_9MICC</name>
<evidence type="ECO:0000256" key="4">
    <source>
        <dbReference type="SAM" id="MobiDB-lite"/>
    </source>
</evidence>
<protein>
    <recommendedName>
        <fullName evidence="2">Pyridoxal phosphate homeostasis protein</fullName>
        <shortName evidence="2">PLP homeostasis protein</shortName>
    </recommendedName>
</protein>
<dbReference type="PANTHER" id="PTHR10146:SF14">
    <property type="entry name" value="PYRIDOXAL PHOSPHATE HOMEOSTASIS PROTEIN"/>
    <property type="match status" value="1"/>
</dbReference>
<evidence type="ECO:0000313" key="7">
    <source>
        <dbReference type="Proteomes" id="UP001501257"/>
    </source>
</evidence>
<dbReference type="InterPro" id="IPR029066">
    <property type="entry name" value="PLP-binding_barrel"/>
</dbReference>
<feature type="modified residue" description="N6-(pyridoxal phosphate)lysine" evidence="2">
    <location>
        <position position="67"/>
    </location>
</feature>
<evidence type="ECO:0000256" key="2">
    <source>
        <dbReference type="HAMAP-Rule" id="MF_02087"/>
    </source>
</evidence>
<reference evidence="7" key="1">
    <citation type="journal article" date="2019" name="Int. J. Syst. Evol. Microbiol.">
        <title>The Global Catalogue of Microorganisms (GCM) 10K type strain sequencing project: providing services to taxonomists for standard genome sequencing and annotation.</title>
        <authorList>
            <consortium name="The Broad Institute Genomics Platform"/>
            <consortium name="The Broad Institute Genome Sequencing Center for Infectious Disease"/>
            <person name="Wu L."/>
            <person name="Ma J."/>
        </authorList>
    </citation>
    <scope>NUCLEOTIDE SEQUENCE [LARGE SCALE GENOMIC DNA]</scope>
    <source>
        <strain evidence="7">JCM 18952</strain>
    </source>
</reference>
<dbReference type="NCBIfam" id="TIGR00044">
    <property type="entry name" value="YggS family pyridoxal phosphate-dependent enzyme"/>
    <property type="match status" value="1"/>
</dbReference>
<dbReference type="Gene3D" id="3.20.20.10">
    <property type="entry name" value="Alanine racemase"/>
    <property type="match status" value="1"/>
</dbReference>
<accession>A0ABP9TTX7</accession>
<comment type="function">
    <text evidence="2">Pyridoxal 5'-phosphate (PLP)-binding protein, which is involved in PLP homeostasis.</text>
</comment>
<comment type="similarity">
    <text evidence="2 3">Belongs to the pyridoxal phosphate-binding protein YggS/PROSC family.</text>
</comment>
<gene>
    <name evidence="6" type="ORF">GCM10025778_36710</name>
</gene>
<evidence type="ECO:0000259" key="5">
    <source>
        <dbReference type="Pfam" id="PF01168"/>
    </source>
</evidence>
<dbReference type="SUPFAM" id="SSF51419">
    <property type="entry name" value="PLP-binding barrel"/>
    <property type="match status" value="1"/>
</dbReference>
<feature type="compositionally biased region" description="Polar residues" evidence="4">
    <location>
        <begin position="1"/>
        <end position="21"/>
    </location>
</feature>
<comment type="caution">
    <text evidence="6">The sequence shown here is derived from an EMBL/GenBank/DDBJ whole genome shotgun (WGS) entry which is preliminary data.</text>
</comment>
<evidence type="ECO:0000256" key="3">
    <source>
        <dbReference type="RuleBase" id="RU004514"/>
    </source>
</evidence>
<dbReference type="CDD" id="cd00635">
    <property type="entry name" value="PLPDE_III_YBL036c_like"/>
    <property type="match status" value="1"/>
</dbReference>
<evidence type="ECO:0000313" key="6">
    <source>
        <dbReference type="EMBL" id="GAA5229132.1"/>
    </source>
</evidence>
<keyword evidence="7" id="KW-1185">Reference proteome</keyword>